<protein>
    <submittedName>
        <fullName evidence="2">Transposase</fullName>
    </submittedName>
</protein>
<dbReference type="Pfam" id="PF03050">
    <property type="entry name" value="DDE_Tnp_IS66"/>
    <property type="match status" value="1"/>
</dbReference>
<evidence type="ECO:0000313" key="3">
    <source>
        <dbReference type="Proteomes" id="UP000333828"/>
    </source>
</evidence>
<gene>
    <name evidence="2" type="ORF">PIN31115_04443</name>
</gene>
<dbReference type="Proteomes" id="UP000333828">
    <property type="component" value="Unassembled WGS sequence"/>
</dbReference>
<evidence type="ECO:0000259" key="1">
    <source>
        <dbReference type="Pfam" id="PF03050"/>
    </source>
</evidence>
<proteinExistence type="predicted"/>
<keyword evidence="3" id="KW-1185">Reference proteome</keyword>
<dbReference type="AlphaFoldDB" id="A0A5E4YEW9"/>
<evidence type="ECO:0000313" key="2">
    <source>
        <dbReference type="EMBL" id="VVE47012.1"/>
    </source>
</evidence>
<dbReference type="InterPro" id="IPR004291">
    <property type="entry name" value="Transposase_IS66_central"/>
</dbReference>
<reference evidence="2 3" key="1">
    <citation type="submission" date="2019-08" db="EMBL/GenBank/DDBJ databases">
        <authorList>
            <person name="Peeters C."/>
        </authorList>
    </citation>
    <scope>NUCLEOTIDE SEQUENCE [LARGE SCALE GENOMIC DNA]</scope>
    <source>
        <strain evidence="2 3">LMG 31115</strain>
    </source>
</reference>
<sequence>MILVGKSRLHRVLPASRIKEYLLATCAVDRHIGNTVKEIRYESGNSLALNRREVLTRYCDDGRLEIDNLPVERALCGVAIGRRNYLFTRANSGGAAAIYSIIGKAKLDGICVPICICVKSSNASPSILSIASANGCRGTSSRQPINRARFRLFKGPVEMKYKNIQSAIHNLGASFTSLMNFIRDGYVIDDLASIHEQRLDIEIDWLAETFLPASMETERIRASIEWYRSGLKHQLARQNVDLAAITALGFHWPDGERKFMTASDDRGKAYKIYINESK</sequence>
<dbReference type="EMBL" id="CABPSI010000005">
    <property type="protein sequence ID" value="VVE47012.1"/>
    <property type="molecule type" value="Genomic_DNA"/>
</dbReference>
<organism evidence="2 3">
    <name type="scientific">Pandoraea iniqua</name>
    <dbReference type="NCBI Taxonomy" id="2508288"/>
    <lineage>
        <taxon>Bacteria</taxon>
        <taxon>Pseudomonadati</taxon>
        <taxon>Pseudomonadota</taxon>
        <taxon>Betaproteobacteria</taxon>
        <taxon>Burkholderiales</taxon>
        <taxon>Burkholderiaceae</taxon>
        <taxon>Pandoraea</taxon>
    </lineage>
</organism>
<feature type="domain" description="Transposase IS66 central" evidence="1">
    <location>
        <begin position="47"/>
        <end position="95"/>
    </location>
</feature>
<accession>A0A5E4YEW9</accession>
<name>A0A5E4YEW9_9BURK</name>